<dbReference type="SMART" id="SM00653">
    <property type="entry name" value="eIF2B_5"/>
    <property type="match status" value="1"/>
</dbReference>
<evidence type="ECO:0000313" key="7">
    <source>
        <dbReference type="Proteomes" id="UP000053259"/>
    </source>
</evidence>
<dbReference type="AlphaFoldDB" id="A0A0D2A2S4"/>
<feature type="domain" description="Translation initiation factor IF2/IF5" evidence="5">
    <location>
        <begin position="177"/>
        <end position="287"/>
    </location>
</feature>
<dbReference type="SUPFAM" id="SSF75689">
    <property type="entry name" value="Zinc-binding domain of translation initiation factor 2 beta"/>
    <property type="match status" value="1"/>
</dbReference>
<dbReference type="Gene3D" id="3.30.30.170">
    <property type="match status" value="1"/>
</dbReference>
<dbReference type="STRING" id="253628.A0A0D2A2S4"/>
<feature type="compositionally biased region" description="Basic and acidic residues" evidence="4">
    <location>
        <begin position="107"/>
        <end position="116"/>
    </location>
</feature>
<reference evidence="6 7" key="1">
    <citation type="submission" date="2015-01" db="EMBL/GenBank/DDBJ databases">
        <title>The Genome Sequence of Ochroconis gallopava CBS43764.</title>
        <authorList>
            <consortium name="The Broad Institute Genomics Platform"/>
            <person name="Cuomo C."/>
            <person name="de Hoog S."/>
            <person name="Gorbushina A."/>
            <person name="Stielow B."/>
            <person name="Teixiera M."/>
            <person name="Abouelleil A."/>
            <person name="Chapman S.B."/>
            <person name="Priest M."/>
            <person name="Young S.K."/>
            <person name="Wortman J."/>
            <person name="Nusbaum C."/>
            <person name="Birren B."/>
        </authorList>
    </citation>
    <scope>NUCLEOTIDE SEQUENCE [LARGE SCALE GENOMIC DNA]</scope>
    <source>
        <strain evidence="6 7">CBS 43764</strain>
    </source>
</reference>
<accession>A0A0D2A2S4</accession>
<dbReference type="FunFam" id="3.30.30.170:FF:000001">
    <property type="entry name" value="Eukaryotic translation initiation factor 2 subunit"/>
    <property type="match status" value="1"/>
</dbReference>
<keyword evidence="3" id="KW-0648">Protein biosynthesis</keyword>
<dbReference type="RefSeq" id="XP_016210902.1">
    <property type="nucleotide sequence ID" value="XM_016361327.1"/>
</dbReference>
<dbReference type="HOGENOM" id="CLU_596114_0_0_1"/>
<evidence type="ECO:0000256" key="1">
    <source>
        <dbReference type="ARBA" id="ARBA00010397"/>
    </source>
</evidence>
<dbReference type="PANTHER" id="PTHR23001:SF3">
    <property type="entry name" value="EUKARYOTIC TRANSLATION INITIATION FACTOR 2 SUBUNIT 2"/>
    <property type="match status" value="1"/>
</dbReference>
<evidence type="ECO:0000256" key="4">
    <source>
        <dbReference type="SAM" id="MobiDB-lite"/>
    </source>
</evidence>
<dbReference type="Pfam" id="PF01873">
    <property type="entry name" value="eIF-5_eIF-2B"/>
    <property type="match status" value="1"/>
</dbReference>
<dbReference type="Proteomes" id="UP000053259">
    <property type="component" value="Unassembled WGS sequence"/>
</dbReference>
<dbReference type="InterPro" id="IPR016190">
    <property type="entry name" value="Transl_init_fac_IF2/IF5_Zn-bd"/>
</dbReference>
<dbReference type="GO" id="GO:0001731">
    <property type="term" value="P:formation of translation preinitiation complex"/>
    <property type="evidence" value="ECO:0007669"/>
    <property type="project" value="TreeGrafter"/>
</dbReference>
<dbReference type="GO" id="GO:0031369">
    <property type="term" value="F:translation initiation factor binding"/>
    <property type="evidence" value="ECO:0007669"/>
    <property type="project" value="TreeGrafter"/>
</dbReference>
<dbReference type="GO" id="GO:0003729">
    <property type="term" value="F:mRNA binding"/>
    <property type="evidence" value="ECO:0007669"/>
    <property type="project" value="TreeGrafter"/>
</dbReference>
<dbReference type="GeneID" id="27315520"/>
<dbReference type="InterPro" id="IPR016189">
    <property type="entry name" value="Transl_init_fac_IF2/IF5_N"/>
</dbReference>
<feature type="compositionally biased region" description="Polar residues" evidence="4">
    <location>
        <begin position="35"/>
        <end position="45"/>
    </location>
</feature>
<evidence type="ECO:0000259" key="5">
    <source>
        <dbReference type="SMART" id="SM00653"/>
    </source>
</evidence>
<dbReference type="EMBL" id="KN847558">
    <property type="protein sequence ID" value="KIW01033.1"/>
    <property type="molecule type" value="Genomic_DNA"/>
</dbReference>
<evidence type="ECO:0000256" key="3">
    <source>
        <dbReference type="ARBA" id="ARBA00022917"/>
    </source>
</evidence>
<keyword evidence="2" id="KW-0396">Initiation factor</keyword>
<dbReference type="GO" id="GO:0005850">
    <property type="term" value="C:eukaryotic translation initiation factor 2 complex"/>
    <property type="evidence" value="ECO:0007669"/>
    <property type="project" value="TreeGrafter"/>
</dbReference>
<evidence type="ECO:0000313" key="6">
    <source>
        <dbReference type="EMBL" id="KIW01033.1"/>
    </source>
</evidence>
<dbReference type="VEuPathDB" id="FungiDB:PV09_07547"/>
<gene>
    <name evidence="6" type="ORF">PV09_07547</name>
</gene>
<dbReference type="PANTHER" id="PTHR23001">
    <property type="entry name" value="EUKARYOTIC TRANSLATION INITIATION FACTOR"/>
    <property type="match status" value="1"/>
</dbReference>
<dbReference type="GO" id="GO:0003743">
    <property type="term" value="F:translation initiation factor activity"/>
    <property type="evidence" value="ECO:0007669"/>
    <property type="project" value="UniProtKB-KW"/>
</dbReference>
<dbReference type="InParanoid" id="A0A0D2A2S4"/>
<keyword evidence="7" id="KW-1185">Reference proteome</keyword>
<organism evidence="6 7">
    <name type="scientific">Verruconis gallopava</name>
    <dbReference type="NCBI Taxonomy" id="253628"/>
    <lineage>
        <taxon>Eukaryota</taxon>
        <taxon>Fungi</taxon>
        <taxon>Dikarya</taxon>
        <taxon>Ascomycota</taxon>
        <taxon>Pezizomycotina</taxon>
        <taxon>Dothideomycetes</taxon>
        <taxon>Pleosporomycetidae</taxon>
        <taxon>Venturiales</taxon>
        <taxon>Sympoventuriaceae</taxon>
        <taxon>Verruconis</taxon>
    </lineage>
</organism>
<dbReference type="SUPFAM" id="SSF100966">
    <property type="entry name" value="Translation initiation factor 2 beta, aIF2beta, N-terminal domain"/>
    <property type="match status" value="1"/>
</dbReference>
<dbReference type="InterPro" id="IPR045196">
    <property type="entry name" value="IF2/IF5"/>
</dbReference>
<sequence length="459" mass="49887">MADVEDKPSRKSVSFADAHAVVDEDGNVKEGKSSGDGTTAESHSAGTDPAVEEVTDMFASLAKKKKKPKKDKAGDDDADAAAAAAPAGEDGELDLSSLKKKKKKKSKVDELEKELAGDDEGASAEKSKSEPMPEGDPVAGTGIYQHNSTADIPYNMLLSRFFTFLSERHPDLVGGVAKSFKIPPPQCLREGNKKTLLANLPDICKRLKRSPEHITAFLFAELGTSGSTDANGRLIIRGRFQSKQIENVLRRYIMDYVICKTCKSADTELSRGENRLSFITCNSCASRRSVAAIKSGFSAQIGKRKRQVSNSAHEGVLRRPGGVEVEPPGCKMTVISHKDKVEDVNTGDGPLLQMANTKIPCFQQQPGARVAFTWVTKLMQAPKNNRPGSIRVPQGWRIITPETLDKEPRTAKYKSKHISSTMARTLASVSYFSSPSLDCHRSLLALLAKASRVKFPLRA</sequence>
<evidence type="ECO:0000256" key="2">
    <source>
        <dbReference type="ARBA" id="ARBA00022540"/>
    </source>
</evidence>
<protein>
    <recommendedName>
        <fullName evidence="5">Translation initiation factor IF2/IF5 domain-containing protein</fullName>
    </recommendedName>
</protein>
<name>A0A0D2A2S4_9PEZI</name>
<dbReference type="OrthoDB" id="10255414at2759"/>
<dbReference type="InterPro" id="IPR002735">
    <property type="entry name" value="Transl_init_fac_IF2/IF5_dom"/>
</dbReference>
<feature type="compositionally biased region" description="Basic and acidic residues" evidence="4">
    <location>
        <begin position="20"/>
        <end position="33"/>
    </location>
</feature>
<proteinExistence type="inferred from homology"/>
<comment type="similarity">
    <text evidence="1">Belongs to the eIF-2-beta/eIF-5 family.</text>
</comment>
<feature type="region of interest" description="Disordered" evidence="4">
    <location>
        <begin position="1"/>
        <end position="140"/>
    </location>
</feature>